<protein>
    <recommendedName>
        <fullName evidence="4">HTH La-type RNA-binding domain-containing protein</fullName>
    </recommendedName>
</protein>
<dbReference type="SMART" id="SM00684">
    <property type="entry name" value="DM15"/>
    <property type="match status" value="2"/>
</dbReference>
<evidence type="ECO:0000259" key="4">
    <source>
        <dbReference type="PROSITE" id="PS50961"/>
    </source>
</evidence>
<accession>A0AAN7D0J4</accession>
<dbReference type="AlphaFoldDB" id="A0AAN7D0J4"/>
<keyword evidence="1 2" id="KW-0694">RNA-binding</keyword>
<dbReference type="Pfam" id="PF05383">
    <property type="entry name" value="La"/>
    <property type="match status" value="1"/>
</dbReference>
<dbReference type="InterPro" id="IPR036388">
    <property type="entry name" value="WH-like_DNA-bd_sf"/>
</dbReference>
<organism evidence="5 6">
    <name type="scientific">Corynascus novoguineensis</name>
    <dbReference type="NCBI Taxonomy" id="1126955"/>
    <lineage>
        <taxon>Eukaryota</taxon>
        <taxon>Fungi</taxon>
        <taxon>Dikarya</taxon>
        <taxon>Ascomycota</taxon>
        <taxon>Pezizomycotina</taxon>
        <taxon>Sordariomycetes</taxon>
        <taxon>Sordariomycetidae</taxon>
        <taxon>Sordariales</taxon>
        <taxon>Chaetomiaceae</taxon>
        <taxon>Corynascus</taxon>
    </lineage>
</organism>
<dbReference type="SUPFAM" id="SSF46785">
    <property type="entry name" value="Winged helix' DNA-binding domain"/>
    <property type="match status" value="1"/>
</dbReference>
<name>A0AAN7D0J4_9PEZI</name>
<dbReference type="Gene3D" id="1.10.10.10">
    <property type="entry name" value="Winged helix-like DNA-binding domain superfamily/Winged helix DNA-binding domain"/>
    <property type="match status" value="1"/>
</dbReference>
<keyword evidence="6" id="KW-1185">Reference proteome</keyword>
<feature type="compositionally biased region" description="Basic and acidic residues" evidence="3">
    <location>
        <begin position="102"/>
        <end position="126"/>
    </location>
</feature>
<comment type="caution">
    <text evidence="5">The sequence shown here is derived from an EMBL/GenBank/DDBJ whole genome shotgun (WGS) entry which is preliminary data.</text>
</comment>
<evidence type="ECO:0000256" key="1">
    <source>
        <dbReference type="ARBA" id="ARBA00022884"/>
    </source>
</evidence>
<feature type="region of interest" description="Disordered" evidence="3">
    <location>
        <begin position="852"/>
        <end position="877"/>
    </location>
</feature>
<dbReference type="GO" id="GO:0048255">
    <property type="term" value="P:mRNA stabilization"/>
    <property type="evidence" value="ECO:0007669"/>
    <property type="project" value="InterPro"/>
</dbReference>
<evidence type="ECO:0000256" key="2">
    <source>
        <dbReference type="PROSITE-ProRule" id="PRU00332"/>
    </source>
</evidence>
<dbReference type="EMBL" id="MU857613">
    <property type="protein sequence ID" value="KAK4250497.1"/>
    <property type="molecule type" value="Genomic_DNA"/>
</dbReference>
<reference evidence="5" key="1">
    <citation type="journal article" date="2023" name="Mol. Phylogenet. Evol.">
        <title>Genome-scale phylogeny and comparative genomics of the fungal order Sordariales.</title>
        <authorList>
            <person name="Hensen N."/>
            <person name="Bonometti L."/>
            <person name="Westerberg I."/>
            <person name="Brannstrom I.O."/>
            <person name="Guillou S."/>
            <person name="Cros-Aarteil S."/>
            <person name="Calhoun S."/>
            <person name="Haridas S."/>
            <person name="Kuo A."/>
            <person name="Mondo S."/>
            <person name="Pangilinan J."/>
            <person name="Riley R."/>
            <person name="LaButti K."/>
            <person name="Andreopoulos B."/>
            <person name="Lipzen A."/>
            <person name="Chen C."/>
            <person name="Yan M."/>
            <person name="Daum C."/>
            <person name="Ng V."/>
            <person name="Clum A."/>
            <person name="Steindorff A."/>
            <person name="Ohm R.A."/>
            <person name="Martin F."/>
            <person name="Silar P."/>
            <person name="Natvig D.O."/>
            <person name="Lalanne C."/>
            <person name="Gautier V."/>
            <person name="Ament-Velasquez S.L."/>
            <person name="Kruys A."/>
            <person name="Hutchinson M.I."/>
            <person name="Powell A.J."/>
            <person name="Barry K."/>
            <person name="Miller A.N."/>
            <person name="Grigoriev I.V."/>
            <person name="Debuchy R."/>
            <person name="Gladieux P."/>
            <person name="Hiltunen Thoren M."/>
            <person name="Johannesson H."/>
        </authorList>
    </citation>
    <scope>NUCLEOTIDE SEQUENCE</scope>
    <source>
        <strain evidence="5">CBS 359.72</strain>
    </source>
</reference>
<evidence type="ECO:0000256" key="3">
    <source>
        <dbReference type="SAM" id="MobiDB-lite"/>
    </source>
</evidence>
<feature type="compositionally biased region" description="Basic and acidic residues" evidence="3">
    <location>
        <begin position="291"/>
        <end position="314"/>
    </location>
</feature>
<feature type="compositionally biased region" description="Polar residues" evidence="3">
    <location>
        <begin position="127"/>
        <end position="136"/>
    </location>
</feature>
<evidence type="ECO:0000313" key="5">
    <source>
        <dbReference type="EMBL" id="KAK4250497.1"/>
    </source>
</evidence>
<feature type="compositionally biased region" description="Basic and acidic residues" evidence="3">
    <location>
        <begin position="240"/>
        <end position="256"/>
    </location>
</feature>
<dbReference type="InterPro" id="IPR006630">
    <property type="entry name" value="La_HTH"/>
</dbReference>
<dbReference type="CDD" id="cd07323">
    <property type="entry name" value="LAM"/>
    <property type="match status" value="1"/>
</dbReference>
<feature type="compositionally biased region" description="Polar residues" evidence="3">
    <location>
        <begin position="486"/>
        <end position="502"/>
    </location>
</feature>
<dbReference type="InterPro" id="IPR036390">
    <property type="entry name" value="WH_DNA-bd_sf"/>
</dbReference>
<sequence length="1019" mass="109399">MSATTFSYAQAARGRTVSQPSPQETSSPAPSTTGSQGKDDASTGATSVTAPSVASTTPEVRDTEQTVQSHVEGKLSKQDAETVSVAGSNSSAAYAIEQSGKPAEEFSGKSTDARHQARSHSEDKASRSTSRTSRFNDSADGKKGRKGKKGRTGDKDAPSDQNQDEDAEKVKEPPKPVILTEAPLPTVNPWAKRMEAQKAAVQVKLGSDNATTDSESKQGAPQEEAGVRNAVPNGANGDKWAQKKTAEASRSTDHAPRRSGPRGSRAGDKDDKSSVALPPVADPSSWPDPKSAAEREQPARKPQEKVDAAEKDAADEAGPTRKKTWEKLEIVHSVVFETQLPPLRGSKPRGGPPRGGREAGSLRGNSHATAAAATAQNGSTSVSDKVTSPSGFTGSKPATTRPRDGSVPSRAASQSQPAHASKRASVDVASRDQRKPSVPGNTAEHARDTSFDASTSSKRASATRDIRLENGSLNSESGQARALPQDRTSTFQSRGDSQQYSTREGRSERGRGGYRARGSHNNSSSHIPSGSYASNGHYSAPNGFQARQNPSSHSPPPFAGQFPTSFGHSSRGRGNKWAALGQTAGRNSAGTTGFPPKATHVNDYAVGQYPPYMYSPIFDASIPILKSQVEYYLSVENLCKDYYLRQHMDGQGFVHLATIAAFKRIKAVTEDLELLRLACSLSDHIEFGVGDDGIERLRTREKWQHFVLPVAERAESHRNDGPANWTPYARPDAQFAAPFPGQMVPQPYPPAAAGAYPPFSEDQIYPPTFINGAAYDPAVNGGAVNGHHPGQETQLSAGVPEYAPPQSPVTLESMTNFSDSQVENLMVILGYDEKDDAGSSDTAGMAGYVPGSNQVANSPEASSVSGEATVESINQPDQSERGIVWVDAQASASTNEQTDRKPYIEIRKAALEQRQSAKAGVTPKEMQKLYKFWSQMLLKDFNAKVYQEFRDLALEDASREVPSRWGLKCLLEFYDKLLLKTNTRKPWPQDRAVPEIFTAHMNEAIEVDKKLDGTAVATI</sequence>
<reference evidence="5" key="2">
    <citation type="submission" date="2023-05" db="EMBL/GenBank/DDBJ databases">
        <authorList>
            <consortium name="Lawrence Berkeley National Laboratory"/>
            <person name="Steindorff A."/>
            <person name="Hensen N."/>
            <person name="Bonometti L."/>
            <person name="Westerberg I."/>
            <person name="Brannstrom I.O."/>
            <person name="Guillou S."/>
            <person name="Cros-Aarteil S."/>
            <person name="Calhoun S."/>
            <person name="Haridas S."/>
            <person name="Kuo A."/>
            <person name="Mondo S."/>
            <person name="Pangilinan J."/>
            <person name="Riley R."/>
            <person name="Labutti K."/>
            <person name="Andreopoulos B."/>
            <person name="Lipzen A."/>
            <person name="Chen C."/>
            <person name="Yanf M."/>
            <person name="Daum C."/>
            <person name="Ng V."/>
            <person name="Clum A."/>
            <person name="Ohm R."/>
            <person name="Martin F."/>
            <person name="Silar P."/>
            <person name="Natvig D."/>
            <person name="Lalanne C."/>
            <person name="Gautier V."/>
            <person name="Ament-Velasquez S.L."/>
            <person name="Kruys A."/>
            <person name="Hutchinson M.I."/>
            <person name="Powell A.J."/>
            <person name="Barry K."/>
            <person name="Miller A.N."/>
            <person name="Grigoriev I.V."/>
            <person name="Debuchy R."/>
            <person name="Gladieux P."/>
            <person name="Thoren M.H."/>
            <person name="Johannesson H."/>
        </authorList>
    </citation>
    <scope>NUCLEOTIDE SEQUENCE</scope>
    <source>
        <strain evidence="5">CBS 359.72</strain>
    </source>
</reference>
<feature type="compositionally biased region" description="Polar residues" evidence="3">
    <location>
        <begin position="16"/>
        <end position="36"/>
    </location>
</feature>
<dbReference type="InterPro" id="IPR006607">
    <property type="entry name" value="DM15"/>
</dbReference>
<dbReference type="Pfam" id="PF21071">
    <property type="entry name" value="LARP1_HEAT"/>
    <property type="match status" value="1"/>
</dbReference>
<proteinExistence type="predicted"/>
<feature type="compositionally biased region" description="Polar residues" evidence="3">
    <location>
        <begin position="208"/>
        <end position="219"/>
    </location>
</feature>
<dbReference type="Proteomes" id="UP001303647">
    <property type="component" value="Unassembled WGS sequence"/>
</dbReference>
<dbReference type="PROSITE" id="PS50961">
    <property type="entry name" value="HTH_LA"/>
    <property type="match status" value="1"/>
</dbReference>
<feature type="compositionally biased region" description="Basic and acidic residues" evidence="3">
    <location>
        <begin position="71"/>
        <end position="80"/>
    </location>
</feature>
<dbReference type="GO" id="GO:0000339">
    <property type="term" value="F:RNA cap binding"/>
    <property type="evidence" value="ECO:0007669"/>
    <property type="project" value="InterPro"/>
</dbReference>
<feature type="compositionally biased region" description="Low complexity" evidence="3">
    <location>
        <begin position="42"/>
        <end position="58"/>
    </location>
</feature>
<feature type="domain" description="HTH La-type RNA-binding" evidence="4">
    <location>
        <begin position="615"/>
        <end position="706"/>
    </location>
</feature>
<feature type="compositionally biased region" description="Polar residues" evidence="3">
    <location>
        <begin position="376"/>
        <end position="398"/>
    </location>
</feature>
<evidence type="ECO:0000313" key="6">
    <source>
        <dbReference type="Proteomes" id="UP001303647"/>
    </source>
</evidence>
<gene>
    <name evidence="5" type="ORF">C7999DRAFT_29082</name>
</gene>
<feature type="region of interest" description="Disordered" evidence="3">
    <location>
        <begin position="1"/>
        <end position="576"/>
    </location>
</feature>
<dbReference type="SMART" id="SM00715">
    <property type="entry name" value="LA"/>
    <property type="match status" value="1"/>
</dbReference>
<feature type="compositionally biased region" description="Polar residues" evidence="3">
    <location>
        <begin position="520"/>
        <end position="537"/>
    </location>
</feature>